<dbReference type="Gene3D" id="3.40.1410.10">
    <property type="entry name" value="Chorismate lyase-like"/>
    <property type="match status" value="1"/>
</dbReference>
<dbReference type="Proteomes" id="UP001501295">
    <property type="component" value="Unassembled WGS sequence"/>
</dbReference>
<reference evidence="6" key="1">
    <citation type="journal article" date="2019" name="Int. J. Syst. Evol. Microbiol.">
        <title>The Global Catalogue of Microorganisms (GCM) 10K type strain sequencing project: providing services to taxonomists for standard genome sequencing and annotation.</title>
        <authorList>
            <consortium name="The Broad Institute Genomics Platform"/>
            <consortium name="The Broad Institute Genome Sequencing Center for Infectious Disease"/>
            <person name="Wu L."/>
            <person name="Ma J."/>
        </authorList>
    </citation>
    <scope>NUCLEOTIDE SEQUENCE [LARGE SCALE GENOMIC DNA]</scope>
    <source>
        <strain evidence="6">JCM 18956</strain>
    </source>
</reference>
<accession>A0ABP8W4V3</accession>
<evidence type="ECO:0000256" key="1">
    <source>
        <dbReference type="ARBA" id="ARBA00023015"/>
    </source>
</evidence>
<dbReference type="RefSeq" id="WP_345376446.1">
    <property type="nucleotide sequence ID" value="NZ_BAABLM010000005.1"/>
</dbReference>
<dbReference type="InterPro" id="IPR050679">
    <property type="entry name" value="Bact_HTH_transcr_reg"/>
</dbReference>
<dbReference type="EMBL" id="BAABLM010000005">
    <property type="protein sequence ID" value="GAA4680478.1"/>
    <property type="molecule type" value="Genomic_DNA"/>
</dbReference>
<dbReference type="SMART" id="SM00345">
    <property type="entry name" value="HTH_GNTR"/>
    <property type="match status" value="1"/>
</dbReference>
<dbReference type="Pfam" id="PF07702">
    <property type="entry name" value="UTRA"/>
    <property type="match status" value="1"/>
</dbReference>
<keyword evidence="6" id="KW-1185">Reference proteome</keyword>
<evidence type="ECO:0000313" key="6">
    <source>
        <dbReference type="Proteomes" id="UP001501295"/>
    </source>
</evidence>
<dbReference type="SUPFAM" id="SSF64288">
    <property type="entry name" value="Chorismate lyase-like"/>
    <property type="match status" value="1"/>
</dbReference>
<dbReference type="InterPro" id="IPR011663">
    <property type="entry name" value="UTRA"/>
</dbReference>
<keyword evidence="1" id="KW-0805">Transcription regulation</keyword>
<dbReference type="SMART" id="SM00866">
    <property type="entry name" value="UTRA"/>
    <property type="match status" value="1"/>
</dbReference>
<dbReference type="PROSITE" id="PS50949">
    <property type="entry name" value="HTH_GNTR"/>
    <property type="match status" value="1"/>
</dbReference>
<gene>
    <name evidence="5" type="ORF">GCM10025780_27210</name>
</gene>
<evidence type="ECO:0000259" key="4">
    <source>
        <dbReference type="PROSITE" id="PS50949"/>
    </source>
</evidence>
<dbReference type="InterPro" id="IPR036390">
    <property type="entry name" value="WH_DNA-bd_sf"/>
</dbReference>
<dbReference type="SUPFAM" id="SSF46785">
    <property type="entry name" value="Winged helix' DNA-binding domain"/>
    <property type="match status" value="1"/>
</dbReference>
<feature type="domain" description="HTH gntR-type" evidence="4">
    <location>
        <begin position="16"/>
        <end position="83"/>
    </location>
</feature>
<proteinExistence type="predicted"/>
<dbReference type="Pfam" id="PF00392">
    <property type="entry name" value="GntR"/>
    <property type="match status" value="1"/>
</dbReference>
<keyword evidence="3" id="KW-0804">Transcription</keyword>
<comment type="caution">
    <text evidence="5">The sequence shown here is derived from an EMBL/GenBank/DDBJ whole genome shotgun (WGS) entry which is preliminary data.</text>
</comment>
<organism evidence="5 6">
    <name type="scientific">Frondihabitans cladoniiphilus</name>
    <dbReference type="NCBI Taxonomy" id="715785"/>
    <lineage>
        <taxon>Bacteria</taxon>
        <taxon>Bacillati</taxon>
        <taxon>Actinomycetota</taxon>
        <taxon>Actinomycetes</taxon>
        <taxon>Micrococcales</taxon>
        <taxon>Microbacteriaceae</taxon>
        <taxon>Frondihabitans</taxon>
    </lineage>
</organism>
<name>A0ABP8W4V3_9MICO</name>
<keyword evidence="2" id="KW-0238">DNA-binding</keyword>
<protein>
    <submittedName>
        <fullName evidence="5">GntR family transcriptional regulator</fullName>
    </submittedName>
</protein>
<dbReference type="InterPro" id="IPR028978">
    <property type="entry name" value="Chorismate_lyase_/UTRA_dom_sf"/>
</dbReference>
<dbReference type="Gene3D" id="1.10.10.10">
    <property type="entry name" value="Winged helix-like DNA-binding domain superfamily/Winged helix DNA-binding domain"/>
    <property type="match status" value="1"/>
</dbReference>
<dbReference type="InterPro" id="IPR000524">
    <property type="entry name" value="Tscrpt_reg_HTH_GntR"/>
</dbReference>
<sequence>MSNIPPRRLLIRIQPQRSPRRAHQLLRAGIRDGLLRRGEMLVEDSLVKALATSRNSVREALQLLASERLVTRQAHHGTKVVGRIRRVSIDKPNLHGVTRTSGPGSVSWRELERQILPAPAIVAAKLDLVPGSLVLVTEHLLVTNDEPYSLRVAYRPLAEEEIEEFRYPPESAEEEISVLYRVITRVEATLEAVGAEARTANLLGIDPGAPLLLHELVMFDSSDRARELSFNSYHGGRVAMTSTNLVTPWGL</sequence>
<dbReference type="PANTHER" id="PTHR44846">
    <property type="entry name" value="MANNOSYL-D-GLYCERATE TRANSPORT/METABOLISM SYSTEM REPRESSOR MNGR-RELATED"/>
    <property type="match status" value="1"/>
</dbReference>
<dbReference type="InterPro" id="IPR036388">
    <property type="entry name" value="WH-like_DNA-bd_sf"/>
</dbReference>
<evidence type="ECO:0000256" key="3">
    <source>
        <dbReference type="ARBA" id="ARBA00023163"/>
    </source>
</evidence>
<evidence type="ECO:0000313" key="5">
    <source>
        <dbReference type="EMBL" id="GAA4680478.1"/>
    </source>
</evidence>
<dbReference type="PANTHER" id="PTHR44846:SF17">
    <property type="entry name" value="GNTR-FAMILY TRANSCRIPTIONAL REGULATOR"/>
    <property type="match status" value="1"/>
</dbReference>
<evidence type="ECO:0000256" key="2">
    <source>
        <dbReference type="ARBA" id="ARBA00023125"/>
    </source>
</evidence>